<feature type="domain" description="HAMP" evidence="6">
    <location>
        <begin position="348"/>
        <end position="400"/>
    </location>
</feature>
<dbReference type="Pfam" id="PF13682">
    <property type="entry name" value="CZB"/>
    <property type="match status" value="1"/>
</dbReference>
<dbReference type="PANTHER" id="PTHR43531">
    <property type="entry name" value="PROTEIN ICFG"/>
    <property type="match status" value="1"/>
</dbReference>
<evidence type="ECO:0000259" key="6">
    <source>
        <dbReference type="PROSITE" id="PS50885"/>
    </source>
</evidence>
<evidence type="ECO:0000256" key="3">
    <source>
        <dbReference type="PROSITE-ProRule" id="PRU00284"/>
    </source>
</evidence>
<keyword evidence="4" id="KW-0812">Transmembrane</keyword>
<dbReference type="OrthoDB" id="9151832at2"/>
<dbReference type="PROSITE" id="PS50111">
    <property type="entry name" value="CHEMOTAXIS_TRANSDUC_2"/>
    <property type="match status" value="1"/>
</dbReference>
<comment type="subcellular location">
    <subcellularLocation>
        <location evidence="1">Membrane</location>
    </subcellularLocation>
</comment>
<dbReference type="InterPro" id="IPR003660">
    <property type="entry name" value="HAMP_dom"/>
</dbReference>
<dbReference type="RefSeq" id="WP_093389427.1">
    <property type="nucleotide sequence ID" value="NZ_FOTW01000019.1"/>
</dbReference>
<dbReference type="Pfam" id="PF00015">
    <property type="entry name" value="MCPsignal"/>
    <property type="match status" value="1"/>
</dbReference>
<keyword evidence="3" id="KW-0807">Transducer</keyword>
<dbReference type="Gene3D" id="1.10.287.950">
    <property type="entry name" value="Methyl-accepting chemotaxis protein"/>
    <property type="match status" value="1"/>
</dbReference>
<feature type="domain" description="Methyl-accepting transducer" evidence="5">
    <location>
        <begin position="405"/>
        <end position="634"/>
    </location>
</feature>
<feature type="transmembrane region" description="Helical" evidence="4">
    <location>
        <begin position="324"/>
        <end position="347"/>
    </location>
</feature>
<dbReference type="PROSITE" id="PS50885">
    <property type="entry name" value="HAMP"/>
    <property type="match status" value="1"/>
</dbReference>
<dbReference type="FunFam" id="1.10.287.950:FF:000001">
    <property type="entry name" value="Methyl-accepting chemotaxis sensory transducer"/>
    <property type="match status" value="1"/>
</dbReference>
<gene>
    <name evidence="7" type="ORF">SAMN02982985_03953</name>
</gene>
<organism evidence="7 8">
    <name type="scientific">Rugamonas rubra</name>
    <dbReference type="NCBI Taxonomy" id="758825"/>
    <lineage>
        <taxon>Bacteria</taxon>
        <taxon>Pseudomonadati</taxon>
        <taxon>Pseudomonadota</taxon>
        <taxon>Betaproteobacteria</taxon>
        <taxon>Burkholderiales</taxon>
        <taxon>Oxalobacteraceae</taxon>
        <taxon>Telluria group</taxon>
        <taxon>Rugamonas</taxon>
    </lineage>
</organism>
<sequence>MKQLVDRILSLSVWTPGSRLMRRLRFPGKFSLISLGFMVPLLWLLCVYHTAAMQDLRVVRLERTGLRFVQPLYQAREAAIGWRLLARNAAQGEAAEGLAERRQAFEAAYRRVDGYAAAADNPLGATAEMAALREAYRAAQAGFASADEAYQKLSALDLALARLADNVTDSSGLALDPNLATYRLMSATLLHGPQVIRQMSELRSLGRAALKTGSIDAQQGALLQRRLAVAEHEQALALADLALVARAAPEHAQVRRGEVESAVAAVFATLRSTFPPGQSELAADRAAFGAQLNAAIALQFGEVGQNLAILDRMLAERESALLRALYSTLALCLLGVLLAAYLCVGFYQSMLSGFKRVRHELIAISMGDLRAEIDDAGRDELAGLLRELGNMQKALRDTVQQVQQASDHVVASSIGIAQGTRELSARTESAASALEQSSAALEQTTSTVQMTADAVRQASAISIANAATATRGGQVMHTVVATMEGIEASSKQIGEIIGVIDGIAFQTNILALNAAVEAARAGEQGRGFAVVATEVRALAGRSADAARQVKELITRSSREVRAGTEVVRQAGQAIGEIVENAAHIKSLLDDVANGAREQSAGIGQIGAAVAELDRDTQANALLVEQTAAAAGTQREVAVRLAAQVDEFRLPGQRAAALVEGIDVDGIIDAHRQWKVKLRDAIEQGGRVDVKTLARDDCCALGKWIHADGQRLRGRASFTALVEQHARFHRVAGQVGELINKGEYVRAEQALGHGSPFSSATIDVVRVLSAAKRLGFE</sequence>
<dbReference type="Proteomes" id="UP000199470">
    <property type="component" value="Unassembled WGS sequence"/>
</dbReference>
<dbReference type="SUPFAM" id="SSF58104">
    <property type="entry name" value="Methyl-accepting chemotaxis protein (MCP) signaling domain"/>
    <property type="match status" value="1"/>
</dbReference>
<dbReference type="Gene3D" id="1.20.120.30">
    <property type="entry name" value="Aspartate receptor, ligand-binding domain"/>
    <property type="match status" value="1"/>
</dbReference>
<reference evidence="7 8" key="1">
    <citation type="submission" date="2016-10" db="EMBL/GenBank/DDBJ databases">
        <authorList>
            <person name="de Groot N.N."/>
        </authorList>
    </citation>
    <scope>NUCLEOTIDE SEQUENCE [LARGE SCALE GENOMIC DNA]</scope>
    <source>
        <strain evidence="7 8">ATCC 43154</strain>
    </source>
</reference>
<dbReference type="InterPro" id="IPR025991">
    <property type="entry name" value="Chemoreceptor_zinc-bind_dom"/>
</dbReference>
<proteinExistence type="inferred from homology"/>
<dbReference type="STRING" id="758825.SAMN02982985_03953"/>
<dbReference type="GO" id="GO:0006935">
    <property type="term" value="P:chemotaxis"/>
    <property type="evidence" value="ECO:0007669"/>
    <property type="project" value="InterPro"/>
</dbReference>
<dbReference type="CDD" id="cd11386">
    <property type="entry name" value="MCP_signal"/>
    <property type="match status" value="1"/>
</dbReference>
<name>A0A1I4QKB0_9BURK</name>
<evidence type="ECO:0000256" key="2">
    <source>
        <dbReference type="ARBA" id="ARBA00029447"/>
    </source>
</evidence>
<dbReference type="InterPro" id="IPR051310">
    <property type="entry name" value="MCP_chemotaxis"/>
</dbReference>
<dbReference type="InterPro" id="IPR004089">
    <property type="entry name" value="MCPsignal_dom"/>
</dbReference>
<dbReference type="InterPro" id="IPR004090">
    <property type="entry name" value="Chemotax_Me-accpt_rcpt"/>
</dbReference>
<evidence type="ECO:0000313" key="7">
    <source>
        <dbReference type="EMBL" id="SFM40120.1"/>
    </source>
</evidence>
<dbReference type="GO" id="GO:0005886">
    <property type="term" value="C:plasma membrane"/>
    <property type="evidence" value="ECO:0007669"/>
    <property type="project" value="TreeGrafter"/>
</dbReference>
<dbReference type="AlphaFoldDB" id="A0A1I4QKB0"/>
<dbReference type="EMBL" id="FOTW01000019">
    <property type="protein sequence ID" value="SFM40120.1"/>
    <property type="molecule type" value="Genomic_DNA"/>
</dbReference>
<evidence type="ECO:0000256" key="4">
    <source>
        <dbReference type="SAM" id="Phobius"/>
    </source>
</evidence>
<dbReference type="GO" id="GO:0007165">
    <property type="term" value="P:signal transduction"/>
    <property type="evidence" value="ECO:0007669"/>
    <property type="project" value="UniProtKB-KW"/>
</dbReference>
<dbReference type="PANTHER" id="PTHR43531:SF16">
    <property type="entry name" value="METHYL-ACCEPTING CHEMOTAXIS PROTEIN II"/>
    <property type="match status" value="1"/>
</dbReference>
<protein>
    <submittedName>
        <fullName evidence="7">Methyl-accepting chemotaxis protein</fullName>
    </submittedName>
</protein>
<comment type="similarity">
    <text evidence="2">Belongs to the methyl-accepting chemotaxis (MCP) protein family.</text>
</comment>
<evidence type="ECO:0000256" key="1">
    <source>
        <dbReference type="ARBA" id="ARBA00004370"/>
    </source>
</evidence>
<keyword evidence="8" id="KW-1185">Reference proteome</keyword>
<feature type="transmembrane region" description="Helical" evidence="4">
    <location>
        <begin position="30"/>
        <end position="51"/>
    </location>
</feature>
<dbReference type="PRINTS" id="PR00260">
    <property type="entry name" value="CHEMTRNSDUCR"/>
</dbReference>
<accession>A0A1I4QKB0</accession>
<dbReference type="GO" id="GO:0004888">
    <property type="term" value="F:transmembrane signaling receptor activity"/>
    <property type="evidence" value="ECO:0007669"/>
    <property type="project" value="InterPro"/>
</dbReference>
<keyword evidence="4" id="KW-1133">Transmembrane helix</keyword>
<keyword evidence="4" id="KW-0472">Membrane</keyword>
<evidence type="ECO:0000259" key="5">
    <source>
        <dbReference type="PROSITE" id="PS50111"/>
    </source>
</evidence>
<dbReference type="SMART" id="SM00283">
    <property type="entry name" value="MA"/>
    <property type="match status" value="1"/>
</dbReference>
<evidence type="ECO:0000313" key="8">
    <source>
        <dbReference type="Proteomes" id="UP000199470"/>
    </source>
</evidence>